<sequence>MNQDAEVNIFKCLDFIRDNAPAYAKAKAERIYLEEFRKTKKALCMKAAESGGTNAVNAQERDAYADLEYQKLLEALRAAVEEEERLRWLLVGAQAKIEVWRTIEANRRAEAKHV</sequence>
<protein>
    <submittedName>
        <fullName evidence="1">Uncharacterized protein</fullName>
    </submittedName>
</protein>
<evidence type="ECO:0000313" key="1">
    <source>
        <dbReference type="EMBL" id="QMV32653.1"/>
    </source>
</evidence>
<proteinExistence type="predicted"/>
<keyword evidence="2" id="KW-1185">Reference proteome</keyword>
<organism evidence="1 2">
    <name type="scientific">Ralstonia phage Cimandef</name>
    <dbReference type="NCBI Taxonomy" id="2759720"/>
    <lineage>
        <taxon>Viruses</taxon>
        <taxon>Duplodnaviria</taxon>
        <taxon>Heunggongvirae</taxon>
        <taxon>Uroviricota</taxon>
        <taxon>Caudoviricetes</taxon>
        <taxon>Cimandefvirus</taxon>
        <taxon>Cimandefvirus cimandef</taxon>
    </lineage>
</organism>
<gene>
    <name evidence="1" type="ORF">B2_00019</name>
</gene>
<accession>A0A7G5B8N0</accession>
<reference evidence="1" key="1">
    <citation type="submission" date="2020-07" db="EMBL/GenBank/DDBJ databases">
        <title>Ralstonia phages.</title>
        <authorList>
            <person name="Trotereau A."/>
            <person name="Boyer C."/>
            <person name="Torres-Barcelo C."/>
        </authorList>
    </citation>
    <scope>NUCLEOTIDE SEQUENCE [LARGE SCALE GENOMIC DNA]</scope>
</reference>
<dbReference type="Proteomes" id="UP000515365">
    <property type="component" value="Segment"/>
</dbReference>
<dbReference type="EMBL" id="MT740730">
    <property type="protein sequence ID" value="QMV32653.1"/>
    <property type="molecule type" value="Genomic_DNA"/>
</dbReference>
<evidence type="ECO:0000313" key="2">
    <source>
        <dbReference type="Proteomes" id="UP000515365"/>
    </source>
</evidence>
<name>A0A7G5B8N0_9CAUD</name>